<proteinExistence type="predicted"/>
<dbReference type="Proteomes" id="UP000000925">
    <property type="component" value="Chromosome"/>
</dbReference>
<organism evidence="1 2">
    <name type="scientific">Coraliomargarita akajimensis (strain DSM 45221 / IAM 15411 / JCM 23193 / KCTC 12865 / 04OKA010-24)</name>
    <dbReference type="NCBI Taxonomy" id="583355"/>
    <lineage>
        <taxon>Bacteria</taxon>
        <taxon>Pseudomonadati</taxon>
        <taxon>Verrucomicrobiota</taxon>
        <taxon>Opitutia</taxon>
        <taxon>Puniceicoccales</taxon>
        <taxon>Coraliomargaritaceae</taxon>
        <taxon>Coraliomargarita</taxon>
    </lineage>
</organism>
<dbReference type="InterPro" id="IPR037257">
    <property type="entry name" value="T2SS_E_N_sf"/>
</dbReference>
<gene>
    <name evidence="1" type="ordered locus">Caka_1315</name>
</gene>
<dbReference type="HOGENOM" id="CLU_1561357_0_0_0"/>
<dbReference type="STRING" id="583355.Caka_1315"/>
<accession>D5EIT6</accession>
<dbReference type="eggNOG" id="ENOG503404U">
    <property type="taxonomic scope" value="Bacteria"/>
</dbReference>
<reference evidence="1 2" key="1">
    <citation type="journal article" date="2010" name="Stand. Genomic Sci.">
        <title>Complete genome sequence of Coraliomargarita akajimensis type strain (04OKA010-24).</title>
        <authorList>
            <person name="Mavromatis K."/>
            <person name="Abt B."/>
            <person name="Brambilla E."/>
            <person name="Lapidus A."/>
            <person name="Copeland A."/>
            <person name="Deshpande S."/>
            <person name="Nolan M."/>
            <person name="Lucas S."/>
            <person name="Tice H."/>
            <person name="Cheng J.F."/>
            <person name="Han C."/>
            <person name="Detter J.C."/>
            <person name="Woyke T."/>
            <person name="Goodwin L."/>
            <person name="Pitluck S."/>
            <person name="Held B."/>
            <person name="Brettin T."/>
            <person name="Tapia R."/>
            <person name="Ivanova N."/>
            <person name="Mikhailova N."/>
            <person name="Pati A."/>
            <person name="Liolios K."/>
            <person name="Chen A."/>
            <person name="Palaniappan K."/>
            <person name="Land M."/>
            <person name="Hauser L."/>
            <person name="Chang Y.J."/>
            <person name="Jeffries C.D."/>
            <person name="Rohde M."/>
            <person name="Goker M."/>
            <person name="Bristow J."/>
            <person name="Eisen J.A."/>
            <person name="Markowitz V."/>
            <person name="Hugenholtz P."/>
            <person name="Klenk H.P."/>
            <person name="Kyrpides N.C."/>
        </authorList>
    </citation>
    <scope>NUCLEOTIDE SEQUENCE [LARGE SCALE GENOMIC DNA]</scope>
    <source>
        <strain evidence="2">DSM 45221 / IAM 15411 / JCM 23193 / KCTC 12865</strain>
    </source>
</reference>
<dbReference type="KEGG" id="caa:Caka_1315"/>
<dbReference type="RefSeq" id="WP_013043057.1">
    <property type="nucleotide sequence ID" value="NC_014008.1"/>
</dbReference>
<dbReference type="SUPFAM" id="SSF160246">
    <property type="entry name" value="EspE N-terminal domain-like"/>
    <property type="match status" value="1"/>
</dbReference>
<dbReference type="EMBL" id="CP001998">
    <property type="protein sequence ID" value="ADE54335.1"/>
    <property type="molecule type" value="Genomic_DNA"/>
</dbReference>
<dbReference type="AlphaFoldDB" id="D5EIT6"/>
<protein>
    <recommendedName>
        <fullName evidence="3">Type II secretion system protein GspE N-terminal domain-containing protein</fullName>
    </recommendedName>
</protein>
<keyword evidence="2" id="KW-1185">Reference proteome</keyword>
<evidence type="ECO:0000313" key="2">
    <source>
        <dbReference type="Proteomes" id="UP000000925"/>
    </source>
</evidence>
<dbReference type="OrthoDB" id="192702at2"/>
<name>D5EIT6_CORAD</name>
<sequence length="176" mass="19373">MQQHRALILRSNRFLGSSLVDKGLVSSSDLEQANEKLMHAIQASDFKGASILTPLIFEQKVLDEGRMIEAIVEEHDLGLVDLNFCQLKSIKDLNVDLSLCWATSTVPFDRMGDTHMVATCYYMSAPVLKAWEEALGGDVLWYATSMSSISKGLEQLETIAEEEAAAEDADADDTDA</sequence>
<evidence type="ECO:0008006" key="3">
    <source>
        <dbReference type="Google" id="ProtNLM"/>
    </source>
</evidence>
<evidence type="ECO:0000313" key="1">
    <source>
        <dbReference type="EMBL" id="ADE54335.1"/>
    </source>
</evidence>